<feature type="transmembrane region" description="Helical" evidence="1">
    <location>
        <begin position="92"/>
        <end position="118"/>
    </location>
</feature>
<organism evidence="2 3">
    <name type="scientific">Aliidiomarina taiwanensis</name>
    <dbReference type="NCBI Taxonomy" id="946228"/>
    <lineage>
        <taxon>Bacteria</taxon>
        <taxon>Pseudomonadati</taxon>
        <taxon>Pseudomonadota</taxon>
        <taxon>Gammaproteobacteria</taxon>
        <taxon>Alteromonadales</taxon>
        <taxon>Idiomarinaceae</taxon>
        <taxon>Aliidiomarina</taxon>
    </lineage>
</organism>
<name>A0A432WVS0_9GAMM</name>
<feature type="transmembrane region" description="Helical" evidence="1">
    <location>
        <begin position="12"/>
        <end position="32"/>
    </location>
</feature>
<evidence type="ECO:0000313" key="3">
    <source>
        <dbReference type="Proteomes" id="UP000286976"/>
    </source>
</evidence>
<dbReference type="AlphaFoldDB" id="A0A432WVS0"/>
<protein>
    <submittedName>
        <fullName evidence="2">Uncharacterized protein</fullName>
    </submittedName>
</protein>
<keyword evidence="1" id="KW-0472">Membrane</keyword>
<dbReference type="Proteomes" id="UP000286976">
    <property type="component" value="Unassembled WGS sequence"/>
</dbReference>
<accession>A0A432WVS0</accession>
<dbReference type="EMBL" id="PIPQ01000011">
    <property type="protein sequence ID" value="RUO37849.1"/>
    <property type="molecule type" value="Genomic_DNA"/>
</dbReference>
<comment type="caution">
    <text evidence="2">The sequence shown here is derived from an EMBL/GenBank/DDBJ whole genome shotgun (WGS) entry which is preliminary data.</text>
</comment>
<sequence>MKMLYLKTGQILGPIFSVLIVLVIINFISGSARSNDEVIGYGMLLPIFVIQISPLILGFALTTAISSLLLYRDKNNKEIRLPNRAWIALYRINLAITIIGLIIFGIPFMLFLITFLTFE</sequence>
<keyword evidence="3" id="KW-1185">Reference proteome</keyword>
<keyword evidence="1" id="KW-0812">Transmembrane</keyword>
<evidence type="ECO:0000313" key="2">
    <source>
        <dbReference type="EMBL" id="RUO37849.1"/>
    </source>
</evidence>
<gene>
    <name evidence="2" type="ORF">CWE15_11220</name>
</gene>
<keyword evidence="1" id="KW-1133">Transmembrane helix</keyword>
<evidence type="ECO:0000256" key="1">
    <source>
        <dbReference type="SAM" id="Phobius"/>
    </source>
</evidence>
<proteinExistence type="predicted"/>
<reference evidence="2 3" key="1">
    <citation type="journal article" date="2011" name="Front. Microbiol.">
        <title>Genomic signatures of strain selection and enhancement in Bacillus atrophaeus var. globigii, a historical biowarfare simulant.</title>
        <authorList>
            <person name="Gibbons H.S."/>
            <person name="Broomall S.M."/>
            <person name="McNew L.A."/>
            <person name="Daligault H."/>
            <person name="Chapman C."/>
            <person name="Bruce D."/>
            <person name="Karavis M."/>
            <person name="Krepps M."/>
            <person name="McGregor P.A."/>
            <person name="Hong C."/>
            <person name="Park K.H."/>
            <person name="Akmal A."/>
            <person name="Feldman A."/>
            <person name="Lin J.S."/>
            <person name="Chang W.E."/>
            <person name="Higgs B.W."/>
            <person name="Demirev P."/>
            <person name="Lindquist J."/>
            <person name="Liem A."/>
            <person name="Fochler E."/>
            <person name="Read T.D."/>
            <person name="Tapia R."/>
            <person name="Johnson S."/>
            <person name="Bishop-Lilly K.A."/>
            <person name="Detter C."/>
            <person name="Han C."/>
            <person name="Sozhamannan S."/>
            <person name="Rosenzweig C.N."/>
            <person name="Skowronski E.W."/>
        </authorList>
    </citation>
    <scope>NUCLEOTIDE SEQUENCE [LARGE SCALE GENOMIC DNA]</scope>
    <source>
        <strain evidence="2 3">AIT1</strain>
    </source>
</reference>
<feature type="transmembrane region" description="Helical" evidence="1">
    <location>
        <begin position="38"/>
        <end position="71"/>
    </location>
</feature>